<keyword evidence="2" id="KW-1185">Reference proteome</keyword>
<sequence length="79" mass="9057">MYIYTGTKFSCEGAQFQTMASQGSSQRNQNMNRVCDEIHVVAIVEKCGDPYIVEENPHIHDPDDVFPGEVIRINHFNKR</sequence>
<proteinExistence type="predicted"/>
<accession>A0ACB9QU52</accession>
<evidence type="ECO:0000313" key="2">
    <source>
        <dbReference type="Proteomes" id="UP001057402"/>
    </source>
</evidence>
<protein>
    <submittedName>
        <fullName evidence="1">Uncharacterized protein</fullName>
    </submittedName>
</protein>
<organism evidence="1 2">
    <name type="scientific">Melastoma candidum</name>
    <dbReference type="NCBI Taxonomy" id="119954"/>
    <lineage>
        <taxon>Eukaryota</taxon>
        <taxon>Viridiplantae</taxon>
        <taxon>Streptophyta</taxon>
        <taxon>Embryophyta</taxon>
        <taxon>Tracheophyta</taxon>
        <taxon>Spermatophyta</taxon>
        <taxon>Magnoliopsida</taxon>
        <taxon>eudicotyledons</taxon>
        <taxon>Gunneridae</taxon>
        <taxon>Pentapetalae</taxon>
        <taxon>rosids</taxon>
        <taxon>malvids</taxon>
        <taxon>Myrtales</taxon>
        <taxon>Melastomataceae</taxon>
        <taxon>Melastomatoideae</taxon>
        <taxon>Melastomateae</taxon>
        <taxon>Melastoma</taxon>
    </lineage>
</organism>
<comment type="caution">
    <text evidence="1">The sequence shown here is derived from an EMBL/GenBank/DDBJ whole genome shotgun (WGS) entry which is preliminary data.</text>
</comment>
<dbReference type="Proteomes" id="UP001057402">
    <property type="component" value="Chromosome 5"/>
</dbReference>
<evidence type="ECO:0000313" key="1">
    <source>
        <dbReference type="EMBL" id="KAI4370185.1"/>
    </source>
</evidence>
<name>A0ACB9QU52_9MYRT</name>
<dbReference type="EMBL" id="CM042884">
    <property type="protein sequence ID" value="KAI4370185.1"/>
    <property type="molecule type" value="Genomic_DNA"/>
</dbReference>
<gene>
    <name evidence="1" type="ORF">MLD38_018559</name>
</gene>
<reference evidence="2" key="1">
    <citation type="journal article" date="2023" name="Front. Plant Sci.">
        <title>Chromosomal-level genome assembly of Melastoma candidum provides insights into trichome evolution.</title>
        <authorList>
            <person name="Zhong Y."/>
            <person name="Wu W."/>
            <person name="Sun C."/>
            <person name="Zou P."/>
            <person name="Liu Y."/>
            <person name="Dai S."/>
            <person name="Zhou R."/>
        </authorList>
    </citation>
    <scope>NUCLEOTIDE SEQUENCE [LARGE SCALE GENOMIC DNA]</scope>
</reference>